<proteinExistence type="predicted"/>
<dbReference type="OrthoDB" id="8777357at2"/>
<dbReference type="AlphaFoldDB" id="A0A0U3LCI5"/>
<protein>
    <submittedName>
        <fullName evidence="1">Uncharacterized protein</fullName>
    </submittedName>
</protein>
<reference evidence="1 2" key="1">
    <citation type="submission" date="2015-12" db="EMBL/GenBank/DDBJ databases">
        <title>Complete genome of Roseateles depolymerans KCTC 42856.</title>
        <authorList>
            <person name="Kim K.M."/>
        </authorList>
    </citation>
    <scope>NUCLEOTIDE SEQUENCE [LARGE SCALE GENOMIC DNA]</scope>
    <source>
        <strain evidence="1 2">KCTC 42856</strain>
    </source>
</reference>
<dbReference type="STRING" id="76731.RD2015_1300"/>
<accession>A0A0U3LCI5</accession>
<organism evidence="1 2">
    <name type="scientific">Roseateles depolymerans</name>
    <dbReference type="NCBI Taxonomy" id="76731"/>
    <lineage>
        <taxon>Bacteria</taxon>
        <taxon>Pseudomonadati</taxon>
        <taxon>Pseudomonadota</taxon>
        <taxon>Betaproteobacteria</taxon>
        <taxon>Burkholderiales</taxon>
        <taxon>Sphaerotilaceae</taxon>
        <taxon>Roseateles</taxon>
    </lineage>
</organism>
<dbReference type="KEGG" id="rdp:RD2015_1300"/>
<evidence type="ECO:0000313" key="2">
    <source>
        <dbReference type="Proteomes" id="UP000060699"/>
    </source>
</evidence>
<dbReference type="Proteomes" id="UP000060699">
    <property type="component" value="Chromosome"/>
</dbReference>
<sequence>MQRDVWGVFHDGILAVIEGSVPGNLTIHLQIDYLRRQFDEDGDFFIVELDACTKFRYCEWDAAPTEDLQDIQRREIEVLSVASEDPLVLNSSTGTLELDYQSMRVRLPSGRALTGEDLRAASQRYWTAWAAKAASKAP</sequence>
<name>A0A0U3LCI5_9BURK</name>
<gene>
    <name evidence="1" type="ORF">RD2015_1300</name>
</gene>
<dbReference type="RefSeq" id="WP_058934187.1">
    <property type="nucleotide sequence ID" value="NZ_CP013729.1"/>
</dbReference>
<evidence type="ECO:0000313" key="1">
    <source>
        <dbReference type="EMBL" id="ALV05791.1"/>
    </source>
</evidence>
<keyword evidence="2" id="KW-1185">Reference proteome</keyword>
<dbReference type="EMBL" id="CP013729">
    <property type="protein sequence ID" value="ALV05791.1"/>
    <property type="molecule type" value="Genomic_DNA"/>
</dbReference>